<evidence type="ECO:0000313" key="2">
    <source>
        <dbReference type="EMBL" id="VDL68112.1"/>
    </source>
</evidence>
<dbReference type="Proteomes" id="UP000271162">
    <property type="component" value="Unassembled WGS sequence"/>
</dbReference>
<evidence type="ECO:0000313" key="4">
    <source>
        <dbReference type="WBParaSite" id="NBR_0000452201-mRNA-1"/>
    </source>
</evidence>
<keyword evidence="1" id="KW-0812">Transmembrane</keyword>
<sequence length="128" mass="14559">MCISPRNRDENNGKIAGENDADHILTTARRLLLTEILHKGRFLVFRNALERLQRYSHPTSVSSREPMNTSIPHWAMGLACGMVAVVILSVYTANCITNRLGRHPQQSLVLTLKRAREIKFLSTLEIHR</sequence>
<reference evidence="4" key="1">
    <citation type="submission" date="2017-02" db="UniProtKB">
        <authorList>
            <consortium name="WormBaseParasite"/>
        </authorList>
    </citation>
    <scope>IDENTIFICATION</scope>
</reference>
<dbReference type="AlphaFoldDB" id="A0A0N4XPS0"/>
<evidence type="ECO:0000256" key="1">
    <source>
        <dbReference type="SAM" id="Phobius"/>
    </source>
</evidence>
<keyword evidence="3" id="KW-1185">Reference proteome</keyword>
<dbReference type="WBParaSite" id="NBR_0000452201-mRNA-1">
    <property type="protein sequence ID" value="NBR_0000452201-mRNA-1"/>
    <property type="gene ID" value="NBR_0000452201"/>
</dbReference>
<gene>
    <name evidence="2" type="ORF">NBR_LOCUS4523</name>
</gene>
<protein>
    <submittedName>
        <fullName evidence="2 4">Uncharacterized protein</fullName>
    </submittedName>
</protein>
<evidence type="ECO:0000313" key="3">
    <source>
        <dbReference type="Proteomes" id="UP000271162"/>
    </source>
</evidence>
<reference evidence="2 3" key="2">
    <citation type="submission" date="2018-11" db="EMBL/GenBank/DDBJ databases">
        <authorList>
            <consortium name="Pathogen Informatics"/>
        </authorList>
    </citation>
    <scope>NUCLEOTIDE SEQUENCE [LARGE SCALE GENOMIC DNA]</scope>
</reference>
<organism evidence="4">
    <name type="scientific">Nippostrongylus brasiliensis</name>
    <name type="common">Rat hookworm</name>
    <dbReference type="NCBI Taxonomy" id="27835"/>
    <lineage>
        <taxon>Eukaryota</taxon>
        <taxon>Metazoa</taxon>
        <taxon>Ecdysozoa</taxon>
        <taxon>Nematoda</taxon>
        <taxon>Chromadorea</taxon>
        <taxon>Rhabditida</taxon>
        <taxon>Rhabditina</taxon>
        <taxon>Rhabditomorpha</taxon>
        <taxon>Strongyloidea</taxon>
        <taxon>Heligmosomidae</taxon>
        <taxon>Nippostrongylus</taxon>
    </lineage>
</organism>
<accession>A0A0N4XPS0</accession>
<dbReference type="EMBL" id="UYSL01008645">
    <property type="protein sequence ID" value="VDL68112.1"/>
    <property type="molecule type" value="Genomic_DNA"/>
</dbReference>
<keyword evidence="1" id="KW-0472">Membrane</keyword>
<proteinExistence type="predicted"/>
<feature type="transmembrane region" description="Helical" evidence="1">
    <location>
        <begin position="71"/>
        <end position="93"/>
    </location>
</feature>
<name>A0A0N4XPS0_NIPBR</name>
<keyword evidence="1" id="KW-1133">Transmembrane helix</keyword>